<feature type="region of interest" description="Disordered" evidence="1">
    <location>
        <begin position="1"/>
        <end position="70"/>
    </location>
</feature>
<accession>A0AAN4ZBF8</accession>
<dbReference type="EMBL" id="BTRK01000001">
    <property type="protein sequence ID" value="GMR33930.1"/>
    <property type="molecule type" value="Genomic_DNA"/>
</dbReference>
<evidence type="ECO:0000313" key="2">
    <source>
        <dbReference type="EMBL" id="GMR33930.1"/>
    </source>
</evidence>
<sequence>PPERYDATVDGDVGEERLPHLRTSSGEGCQGDSRQESGDLCQHPGGRIEEGRGVRGGRRGGENIRFESER</sequence>
<organism evidence="2 3">
    <name type="scientific">Pristionchus mayeri</name>
    <dbReference type="NCBI Taxonomy" id="1317129"/>
    <lineage>
        <taxon>Eukaryota</taxon>
        <taxon>Metazoa</taxon>
        <taxon>Ecdysozoa</taxon>
        <taxon>Nematoda</taxon>
        <taxon>Chromadorea</taxon>
        <taxon>Rhabditida</taxon>
        <taxon>Rhabditina</taxon>
        <taxon>Diplogasteromorpha</taxon>
        <taxon>Diplogasteroidea</taxon>
        <taxon>Neodiplogasteridae</taxon>
        <taxon>Pristionchus</taxon>
    </lineage>
</organism>
<gene>
    <name evidence="2" type="ORF">PMAYCL1PPCAC_04125</name>
</gene>
<dbReference type="AlphaFoldDB" id="A0AAN4ZBF8"/>
<evidence type="ECO:0000313" key="3">
    <source>
        <dbReference type="Proteomes" id="UP001328107"/>
    </source>
</evidence>
<reference evidence="3" key="1">
    <citation type="submission" date="2022-10" db="EMBL/GenBank/DDBJ databases">
        <title>Genome assembly of Pristionchus species.</title>
        <authorList>
            <person name="Yoshida K."/>
            <person name="Sommer R.J."/>
        </authorList>
    </citation>
    <scope>NUCLEOTIDE SEQUENCE [LARGE SCALE GENOMIC DNA]</scope>
    <source>
        <strain evidence="3">RS5460</strain>
    </source>
</reference>
<comment type="caution">
    <text evidence="2">The sequence shown here is derived from an EMBL/GenBank/DDBJ whole genome shotgun (WGS) entry which is preliminary data.</text>
</comment>
<proteinExistence type="predicted"/>
<feature type="compositionally biased region" description="Basic and acidic residues" evidence="1">
    <location>
        <begin position="46"/>
        <end position="70"/>
    </location>
</feature>
<feature type="non-terminal residue" evidence="2">
    <location>
        <position position="1"/>
    </location>
</feature>
<protein>
    <submittedName>
        <fullName evidence="2">Uncharacterized protein</fullName>
    </submittedName>
</protein>
<feature type="non-terminal residue" evidence="2">
    <location>
        <position position="70"/>
    </location>
</feature>
<keyword evidence="3" id="KW-1185">Reference proteome</keyword>
<evidence type="ECO:0000256" key="1">
    <source>
        <dbReference type="SAM" id="MobiDB-lite"/>
    </source>
</evidence>
<dbReference type="Proteomes" id="UP001328107">
    <property type="component" value="Unassembled WGS sequence"/>
</dbReference>
<name>A0AAN4ZBF8_9BILA</name>